<protein>
    <submittedName>
        <fullName evidence="2">Uncharacterized protein</fullName>
    </submittedName>
</protein>
<feature type="compositionally biased region" description="Acidic residues" evidence="1">
    <location>
        <begin position="45"/>
        <end position="62"/>
    </location>
</feature>
<name>I2FMM2_USTHO</name>
<evidence type="ECO:0000256" key="1">
    <source>
        <dbReference type="SAM" id="MobiDB-lite"/>
    </source>
</evidence>
<reference evidence="2 3" key="1">
    <citation type="journal article" date="2012" name="Plant Cell">
        <title>Genome comparison of barley and maize smut fungi reveals targeted loss of RNA silencing components and species-specific presence of transposable elements.</title>
        <authorList>
            <person name="Laurie J.D."/>
            <person name="Ali S."/>
            <person name="Linning R."/>
            <person name="Mannhaupt G."/>
            <person name="Wong P."/>
            <person name="Gueldener U."/>
            <person name="Muensterkoetter M."/>
            <person name="Moore R."/>
            <person name="Kahmann R."/>
            <person name="Bakkeren G."/>
            <person name="Schirawski J."/>
        </authorList>
    </citation>
    <scope>NUCLEOTIDE SEQUENCE [LARGE SCALE GENOMIC DNA]</scope>
    <source>
        <strain evidence="3">Uh4875-4</strain>
    </source>
</reference>
<dbReference type="Proteomes" id="UP000006174">
    <property type="component" value="Unassembled WGS sequence"/>
</dbReference>
<evidence type="ECO:0000313" key="3">
    <source>
        <dbReference type="Proteomes" id="UP000006174"/>
    </source>
</evidence>
<gene>
    <name evidence="2" type="ORF">UHOR_00920</name>
</gene>
<feature type="compositionally biased region" description="Basic residues" evidence="1">
    <location>
        <begin position="83"/>
        <end position="92"/>
    </location>
</feature>
<feature type="compositionally biased region" description="Polar residues" evidence="1">
    <location>
        <begin position="1"/>
        <end position="21"/>
    </location>
</feature>
<keyword evidence="3" id="KW-1185">Reference proteome</keyword>
<organism evidence="2 3">
    <name type="scientific">Ustilago hordei</name>
    <name type="common">Barley covered smut fungus</name>
    <dbReference type="NCBI Taxonomy" id="120017"/>
    <lineage>
        <taxon>Eukaryota</taxon>
        <taxon>Fungi</taxon>
        <taxon>Dikarya</taxon>
        <taxon>Basidiomycota</taxon>
        <taxon>Ustilaginomycotina</taxon>
        <taxon>Ustilaginomycetes</taxon>
        <taxon>Ustilaginales</taxon>
        <taxon>Ustilaginaceae</taxon>
        <taxon>Ustilago</taxon>
    </lineage>
</organism>
<accession>I2FMM2</accession>
<dbReference type="AlphaFoldDB" id="I2FMM2"/>
<sequence>MTFQALTSNQTQCRPPTSTLTKQDAKANGKKGQKKAEAEYQDDGKEAEDDGGAEEEEEEEAQAGDKRGKGSKQQQQKEPQQQQKKHKTRKRASASSDVMPESIVAAFSIVEAEDRERRAVQSLSMLMFWRMDGSELGHAVTGLIRVGSKNIRDMR</sequence>
<feature type="compositionally biased region" description="Low complexity" evidence="1">
    <location>
        <begin position="72"/>
        <end position="82"/>
    </location>
</feature>
<proteinExistence type="predicted"/>
<dbReference type="EMBL" id="CAGI01000107">
    <property type="protein sequence ID" value="CCF48165.1"/>
    <property type="molecule type" value="Genomic_DNA"/>
</dbReference>
<feature type="compositionally biased region" description="Basic and acidic residues" evidence="1">
    <location>
        <begin position="34"/>
        <end position="44"/>
    </location>
</feature>
<comment type="caution">
    <text evidence="2">The sequence shown here is derived from an EMBL/GenBank/DDBJ whole genome shotgun (WGS) entry which is preliminary data.</text>
</comment>
<feature type="region of interest" description="Disordered" evidence="1">
    <location>
        <begin position="1"/>
        <end position="99"/>
    </location>
</feature>
<evidence type="ECO:0000313" key="2">
    <source>
        <dbReference type="EMBL" id="CCF48165.1"/>
    </source>
</evidence>
<dbReference type="HOGENOM" id="CLU_1696816_0_0_1"/>